<keyword evidence="4" id="KW-0804">Transcription</keyword>
<dbReference type="Gene3D" id="3.40.50.2300">
    <property type="match status" value="1"/>
</dbReference>
<dbReference type="SUPFAM" id="SSF46894">
    <property type="entry name" value="C-terminal effector domain of the bipartite response regulators"/>
    <property type="match status" value="1"/>
</dbReference>
<keyword evidence="2" id="KW-0805">Transcription regulation</keyword>
<dbReference type="InterPro" id="IPR001789">
    <property type="entry name" value="Sig_transdc_resp-reg_receiver"/>
</dbReference>
<feature type="domain" description="Response regulatory" evidence="7">
    <location>
        <begin position="5"/>
        <end position="126"/>
    </location>
</feature>
<dbReference type="PROSITE" id="PS50043">
    <property type="entry name" value="HTH_LUXR_2"/>
    <property type="match status" value="1"/>
</dbReference>
<dbReference type="Pfam" id="PF00196">
    <property type="entry name" value="GerE"/>
    <property type="match status" value="1"/>
</dbReference>
<dbReference type="InterPro" id="IPR039420">
    <property type="entry name" value="WalR-like"/>
</dbReference>
<evidence type="ECO:0000256" key="3">
    <source>
        <dbReference type="ARBA" id="ARBA00023125"/>
    </source>
</evidence>
<dbReference type="InterPro" id="IPR058245">
    <property type="entry name" value="NreC/VraR/RcsB-like_REC"/>
</dbReference>
<dbReference type="PRINTS" id="PR00038">
    <property type="entry name" value="HTHLUXR"/>
</dbReference>
<sequence length="226" mass="24698">MQPIKVVIVDEMPIIRDGLRTFLEAAQDIDVVEVAGSGMNALMLVRNHRPDVVVTGLQFQGMSGVELIRRIVAQRGGGDAHTPRTVAFSMRWSDEVITEVLHAGADGVLMGDAKREEVVSTVRTVARGGTALAPEVAARLVDWFRGRDLQPVAELRPGFGSLTSREREVLTLVGRGLAIDDMAAELSIGVSTIRTHLHRLRNKLDVKDRAQLVSYAYRVGLVRQSA</sequence>
<evidence type="ECO:0000256" key="2">
    <source>
        <dbReference type="ARBA" id="ARBA00023015"/>
    </source>
</evidence>
<reference evidence="8" key="1">
    <citation type="journal article" date="2016" name="Nat. Chem. Biol.">
        <title>Amino-group carrier-protein-mediated secondary metabolite biosynthesis in Streptomyces.</title>
        <authorList>
            <person name="Hasebe F."/>
            <person name="Matsuda K."/>
            <person name="Shiraishi T."/>
            <person name="Futamura Y."/>
            <person name="Nakano T."/>
            <person name="Tomita T."/>
            <person name="Ishigami K."/>
            <person name="Taka H."/>
            <person name="Mineki R."/>
            <person name="Fujimura T."/>
            <person name="Osada H."/>
            <person name="Kuzuyama T."/>
            <person name="Nishiyama M."/>
        </authorList>
    </citation>
    <scope>NUCLEOTIDE SEQUENCE</scope>
    <source>
        <strain evidence="8">SANK 60404</strain>
    </source>
</reference>
<keyword evidence="3" id="KW-0238">DNA-binding</keyword>
<feature type="domain" description="HTH luxR-type" evidence="6">
    <location>
        <begin position="155"/>
        <end position="220"/>
    </location>
</feature>
<dbReference type="SMART" id="SM00448">
    <property type="entry name" value="REC"/>
    <property type="match status" value="1"/>
</dbReference>
<evidence type="ECO:0000259" key="6">
    <source>
        <dbReference type="PROSITE" id="PS50043"/>
    </source>
</evidence>
<dbReference type="SUPFAM" id="SSF52172">
    <property type="entry name" value="CheY-like"/>
    <property type="match status" value="1"/>
</dbReference>
<evidence type="ECO:0000256" key="4">
    <source>
        <dbReference type="ARBA" id="ARBA00023163"/>
    </source>
</evidence>
<accession>A0A1B4ZDD6</accession>
<dbReference type="Pfam" id="PF00072">
    <property type="entry name" value="Response_reg"/>
    <property type="match status" value="1"/>
</dbReference>
<dbReference type="InterPro" id="IPR000792">
    <property type="entry name" value="Tscrpt_reg_LuxR_C"/>
</dbReference>
<dbReference type="GO" id="GO:0000160">
    <property type="term" value="P:phosphorelay signal transduction system"/>
    <property type="evidence" value="ECO:0007669"/>
    <property type="project" value="InterPro"/>
</dbReference>
<dbReference type="PROSITE" id="PS50110">
    <property type="entry name" value="RESPONSE_REGULATORY"/>
    <property type="match status" value="1"/>
</dbReference>
<protein>
    <submittedName>
        <fullName evidence="8">LuxR family transcriptional regulator</fullName>
    </submittedName>
</protein>
<gene>
    <name evidence="8" type="primary">vzb17</name>
</gene>
<dbReference type="GO" id="GO:0003677">
    <property type="term" value="F:DNA binding"/>
    <property type="evidence" value="ECO:0007669"/>
    <property type="project" value="UniProtKB-KW"/>
</dbReference>
<keyword evidence="1" id="KW-0597">Phosphoprotein</keyword>
<proteinExistence type="predicted"/>
<comment type="caution">
    <text evidence="5">Lacks conserved residue(s) required for the propagation of feature annotation.</text>
</comment>
<evidence type="ECO:0000313" key="8">
    <source>
        <dbReference type="EMBL" id="BAV57453.1"/>
    </source>
</evidence>
<dbReference type="InterPro" id="IPR011006">
    <property type="entry name" value="CheY-like_superfamily"/>
</dbReference>
<dbReference type="SMART" id="SM00421">
    <property type="entry name" value="HTH_LUXR"/>
    <property type="match status" value="1"/>
</dbReference>
<name>A0A1B4ZDD6_9ACTN</name>
<evidence type="ECO:0000259" key="7">
    <source>
        <dbReference type="PROSITE" id="PS50110"/>
    </source>
</evidence>
<dbReference type="CDD" id="cd06170">
    <property type="entry name" value="LuxR_C_like"/>
    <property type="match status" value="1"/>
</dbReference>
<organism evidence="8">
    <name type="scientific">Streptomyces sp. SANK 60404</name>
    <dbReference type="NCBI Taxonomy" id="1213862"/>
    <lineage>
        <taxon>Bacteria</taxon>
        <taxon>Bacillati</taxon>
        <taxon>Actinomycetota</taxon>
        <taxon>Actinomycetes</taxon>
        <taxon>Kitasatosporales</taxon>
        <taxon>Streptomycetaceae</taxon>
        <taxon>Streptomyces</taxon>
    </lineage>
</organism>
<dbReference type="PANTHER" id="PTHR43214:SF24">
    <property type="entry name" value="TRANSCRIPTIONAL REGULATORY PROTEIN NARL-RELATED"/>
    <property type="match status" value="1"/>
</dbReference>
<dbReference type="InterPro" id="IPR016032">
    <property type="entry name" value="Sig_transdc_resp-reg_C-effctor"/>
</dbReference>
<dbReference type="EMBL" id="LC072720">
    <property type="protein sequence ID" value="BAV57453.1"/>
    <property type="molecule type" value="Genomic_DNA"/>
</dbReference>
<dbReference type="AlphaFoldDB" id="A0A1B4ZDD6"/>
<dbReference type="GO" id="GO:0006355">
    <property type="term" value="P:regulation of DNA-templated transcription"/>
    <property type="evidence" value="ECO:0007669"/>
    <property type="project" value="InterPro"/>
</dbReference>
<dbReference type="PANTHER" id="PTHR43214">
    <property type="entry name" value="TWO-COMPONENT RESPONSE REGULATOR"/>
    <property type="match status" value="1"/>
</dbReference>
<evidence type="ECO:0000256" key="1">
    <source>
        <dbReference type="ARBA" id="ARBA00022553"/>
    </source>
</evidence>
<evidence type="ECO:0000256" key="5">
    <source>
        <dbReference type="PROSITE-ProRule" id="PRU00169"/>
    </source>
</evidence>
<dbReference type="CDD" id="cd17535">
    <property type="entry name" value="REC_NarL-like"/>
    <property type="match status" value="1"/>
</dbReference>